<evidence type="ECO:0000256" key="9">
    <source>
        <dbReference type="HAMAP-Rule" id="MF_03003"/>
    </source>
</evidence>
<evidence type="ECO:0000256" key="3">
    <source>
        <dbReference type="ARBA" id="ARBA00022741"/>
    </source>
</evidence>
<dbReference type="EMBL" id="JANCYU010000040">
    <property type="protein sequence ID" value="KAK4526486.1"/>
    <property type="molecule type" value="Genomic_DNA"/>
</dbReference>
<keyword evidence="16" id="KW-1185">Reference proteome</keyword>
<evidence type="ECO:0000256" key="1">
    <source>
        <dbReference type="ARBA" id="ARBA00022490"/>
    </source>
</evidence>
<feature type="short sequence motif" description="Q motif" evidence="10">
    <location>
        <begin position="70"/>
        <end position="98"/>
    </location>
</feature>
<dbReference type="PROSITE" id="PS51194">
    <property type="entry name" value="HELICASE_CTER"/>
    <property type="match status" value="1"/>
</dbReference>
<organism evidence="15 16">
    <name type="scientific">Galdieria yellowstonensis</name>
    <dbReference type="NCBI Taxonomy" id="3028027"/>
    <lineage>
        <taxon>Eukaryota</taxon>
        <taxon>Rhodophyta</taxon>
        <taxon>Bangiophyceae</taxon>
        <taxon>Galdieriales</taxon>
        <taxon>Galdieriaceae</taxon>
        <taxon>Galdieria</taxon>
    </lineage>
</organism>
<evidence type="ECO:0000256" key="7">
    <source>
        <dbReference type="ARBA" id="ARBA00022884"/>
    </source>
</evidence>
<dbReference type="GO" id="GO:0016282">
    <property type="term" value="C:eukaryotic 43S preinitiation complex"/>
    <property type="evidence" value="ECO:0007669"/>
    <property type="project" value="UniProtKB-UniRule"/>
</dbReference>
<dbReference type="CDD" id="cd18787">
    <property type="entry name" value="SF2_C_DEAD"/>
    <property type="match status" value="1"/>
</dbReference>
<feature type="domain" description="DEAD-box RNA helicase Q" evidence="14">
    <location>
        <begin position="70"/>
        <end position="98"/>
    </location>
</feature>
<dbReference type="InterPro" id="IPR027417">
    <property type="entry name" value="P-loop_NTPase"/>
</dbReference>
<dbReference type="GO" id="GO:0005524">
    <property type="term" value="F:ATP binding"/>
    <property type="evidence" value="ECO:0007669"/>
    <property type="project" value="UniProtKB-KW"/>
</dbReference>
<evidence type="ECO:0000259" key="14">
    <source>
        <dbReference type="PROSITE" id="PS51195"/>
    </source>
</evidence>
<dbReference type="InterPro" id="IPR014014">
    <property type="entry name" value="RNA_helicase_DEAD_Q_motif"/>
</dbReference>
<feature type="region of interest" description="RNA gate" evidence="9">
    <location>
        <begin position="820"/>
        <end position="834"/>
    </location>
</feature>
<evidence type="ECO:0000256" key="11">
    <source>
        <dbReference type="SAM" id="MobiDB-lite"/>
    </source>
</evidence>
<evidence type="ECO:0000256" key="2">
    <source>
        <dbReference type="ARBA" id="ARBA00022540"/>
    </source>
</evidence>
<dbReference type="PANTHER" id="PTHR12399">
    <property type="entry name" value="EUKARYOTIC TRANSLATION INITIATION FACTOR 3 SUBUNIT 7"/>
    <property type="match status" value="1"/>
</dbReference>
<keyword evidence="6" id="KW-0067">ATP-binding</keyword>
<evidence type="ECO:0000313" key="15">
    <source>
        <dbReference type="EMBL" id="KAK4526486.1"/>
    </source>
</evidence>
<keyword evidence="2 9" id="KW-0396">Initiation factor</keyword>
<evidence type="ECO:0000256" key="8">
    <source>
        <dbReference type="ARBA" id="ARBA00022917"/>
    </source>
</evidence>
<keyword evidence="3" id="KW-0547">Nucleotide-binding</keyword>
<dbReference type="Pfam" id="PF05091">
    <property type="entry name" value="eIF-3_zeta"/>
    <property type="match status" value="1"/>
</dbReference>
<comment type="caution">
    <text evidence="15">The sequence shown here is derived from an EMBL/GenBank/DDBJ whole genome shotgun (WGS) entry which is preliminary data.</text>
</comment>
<dbReference type="InterPro" id="IPR011545">
    <property type="entry name" value="DEAD/DEAH_box_helicase_dom"/>
</dbReference>
<keyword evidence="4" id="KW-0378">Hydrolase</keyword>
<protein>
    <recommendedName>
        <fullName evidence="9">Eukaryotic translation initiation factor 3 subunit D</fullName>
        <shortName evidence="9">eIF3d</shortName>
    </recommendedName>
    <alternativeName>
        <fullName evidence="9">Eukaryotic translation initiation factor 3 subunit 7</fullName>
    </alternativeName>
</protein>
<comment type="function">
    <text evidence="9">mRNA cap-binding component of the eukaryotic translation initiation factor 3 (eIF-3) complex, which is involved in protein synthesis of a specialized repertoire of mRNAs and, together with other initiation factors, stimulates binding of mRNA and methionyl-tRNAi to the 40S ribosome. The eIF-3 complex specifically targets and initiates translation of a subset of mRNAs involved in cell proliferation. In the eIF-3 complex, eif3d specifically recognizes and binds the 7-methylguanosine cap of a subset of mRNAs.</text>
</comment>
<comment type="subunit">
    <text evidence="9">Component of the eukaryotic translation initiation factor 3 (eIF-3) complex.</text>
</comment>
<evidence type="ECO:0000259" key="13">
    <source>
        <dbReference type="PROSITE" id="PS51194"/>
    </source>
</evidence>
<dbReference type="GO" id="GO:0098808">
    <property type="term" value="F:mRNA cap binding"/>
    <property type="evidence" value="ECO:0007669"/>
    <property type="project" value="UniProtKB-UniRule"/>
</dbReference>
<proteinExistence type="inferred from homology"/>
<name>A0AAV9IGY9_9RHOD</name>
<feature type="region of interest" description="Disordered" evidence="11">
    <location>
        <begin position="1066"/>
        <end position="1093"/>
    </location>
</feature>
<keyword evidence="5" id="KW-0347">Helicase</keyword>
<dbReference type="GO" id="GO:0033290">
    <property type="term" value="C:eukaryotic 48S preinitiation complex"/>
    <property type="evidence" value="ECO:0007669"/>
    <property type="project" value="UniProtKB-UniRule"/>
</dbReference>
<keyword evidence="1 9" id="KW-0963">Cytoplasm</keyword>
<evidence type="ECO:0000259" key="12">
    <source>
        <dbReference type="PROSITE" id="PS51192"/>
    </source>
</evidence>
<dbReference type="Gene3D" id="3.40.50.300">
    <property type="entry name" value="P-loop containing nucleotide triphosphate hydrolases"/>
    <property type="match status" value="2"/>
</dbReference>
<dbReference type="GO" id="GO:0003724">
    <property type="term" value="F:RNA helicase activity"/>
    <property type="evidence" value="ECO:0007669"/>
    <property type="project" value="InterPro"/>
</dbReference>
<dbReference type="GO" id="GO:0016787">
    <property type="term" value="F:hydrolase activity"/>
    <property type="evidence" value="ECO:0007669"/>
    <property type="project" value="UniProtKB-KW"/>
</dbReference>
<dbReference type="InterPro" id="IPR007783">
    <property type="entry name" value="eIF3d"/>
</dbReference>
<keyword evidence="7" id="KW-0694">RNA-binding</keyword>
<evidence type="ECO:0000256" key="10">
    <source>
        <dbReference type="PROSITE-ProRule" id="PRU00552"/>
    </source>
</evidence>
<dbReference type="InterPro" id="IPR001650">
    <property type="entry name" value="Helicase_C-like"/>
</dbReference>
<sequence length="1093" mass="123729">MRENSACFGFIVSSGRYVGSYSRIYQKHLYISPNVCNSIYCKQLNRTCFHFSHRLVVPKRRQLTRPNLVASFDSLVSNKTLLENISKLGYETPLPIQTSAIPSIKQGLDVTLGSHTGSGKTLAFLLPILEGIHTQQKKVQVLIIEPTRELCVQVASVCASLCNNMGIRSVSLIGGANVHRQMDSLKEKQPHIVLGTPGRLYELAIEKHVLNAAQASVVVVDEVDQCLDSRTNGGELEALLQACSSRKQTIFCSATCSSNLVVEASQRFQRDAVVIGSQWTSNNSNNNNSSPENIQHFMIAAAKHKHLQVVRQILFANPLPSAAIIFVNDQHRAKVIASKLQEFKLKVTCMQGNQSKLERAKVLKDFRQRKYPILVCTEVLARGMDFPFVSHVIQLELPTDAQHYLHRAGRCGRAGVAGFCFSIVSPEYSFVVKKFSKALNIAIHSVEIKNNKLFHQGKEWSVESNNLLPPSKVHQDESLPSASKLEAEFDQLVKELEEAETWEDVDDIVADEDVDTVTDDVQLKKNVLDSSQEKVVSKKKKKKTAKAKKRLSEIAKRQAPKINDNLEGWGPPADLPPTKFRDIPYAAFSKTDRLGKAADWTANVRSGKPFDRYSADGDEDGMFQTVEGRAGSKFATAFHGRNVRVPFLTRTTSNFRDFRGRTQEERERSKKWDRKDHAFRRRFDDRRRELRKASIEVQADWVLKEELSFSELSKLSFSNVSEAKDIVSCGVLEYYDKTNDRISVKSEKHLERFEDRTFHYVGTTDDPVIRELASQGQGRIYITSSILSLLMSSARTVYSWDIVVHRVGDKLFFDKREGSMIDMLTVNETAHDPPKDEKNLPREEQVNSMQSLTIEATLVNQNFSQAVLNPSQKYELERPNPFAEEDERVASVGYRYRKWTLGEYDVVVRTEFDAVLKPAREEETPLFLSLKALNEVPDLNTKPGSGSDWRNKLDSQRGAVFATELKNNAAKLTRWTLSSLLCDADQLKLGFVSRVSPRDNTNHVILGIQTYKPREFAAQIGLNLNNSWGVFHQMVQLCFKHMEEESKAIIMKDPNKPIIRLYSVPEDAFEEDDDGEKEDEEDQEEEEIVVRAE</sequence>
<dbReference type="Pfam" id="PF00271">
    <property type="entry name" value="Helicase_C"/>
    <property type="match status" value="1"/>
</dbReference>
<dbReference type="AlphaFoldDB" id="A0AAV9IGY9"/>
<accession>A0AAV9IGY9</accession>
<keyword evidence="8 9" id="KW-0648">Protein biosynthesis</keyword>
<dbReference type="PANTHER" id="PTHR12399:SF0">
    <property type="entry name" value="EUKARYOTIC TRANSLATION INITIATION FACTOR 3 SUBUNIT D"/>
    <property type="match status" value="1"/>
</dbReference>
<gene>
    <name evidence="15" type="ORF">GAYE_SCF24G4402</name>
</gene>
<reference evidence="15 16" key="1">
    <citation type="submission" date="2022-07" db="EMBL/GenBank/DDBJ databases">
        <title>Genome-wide signatures of adaptation to extreme environments.</title>
        <authorList>
            <person name="Cho C.H."/>
            <person name="Yoon H.S."/>
        </authorList>
    </citation>
    <scope>NUCLEOTIDE SEQUENCE [LARGE SCALE GENOMIC DNA]</scope>
    <source>
        <strain evidence="15 16">108.79 E11</strain>
    </source>
</reference>
<dbReference type="PROSITE" id="PS51192">
    <property type="entry name" value="HELICASE_ATP_BIND_1"/>
    <property type="match status" value="1"/>
</dbReference>
<dbReference type="InterPro" id="IPR014001">
    <property type="entry name" value="Helicase_ATP-bd"/>
</dbReference>
<feature type="compositionally biased region" description="Acidic residues" evidence="11">
    <location>
        <begin position="1067"/>
        <end position="1087"/>
    </location>
</feature>
<evidence type="ECO:0000256" key="5">
    <source>
        <dbReference type="ARBA" id="ARBA00022806"/>
    </source>
</evidence>
<feature type="domain" description="Helicase C-terminal" evidence="13">
    <location>
        <begin position="308"/>
        <end position="454"/>
    </location>
</feature>
<dbReference type="HAMAP" id="MF_03003">
    <property type="entry name" value="eIF3d"/>
    <property type="match status" value="1"/>
</dbReference>
<evidence type="ECO:0000256" key="6">
    <source>
        <dbReference type="ARBA" id="ARBA00022840"/>
    </source>
</evidence>
<dbReference type="Proteomes" id="UP001300502">
    <property type="component" value="Unassembled WGS sequence"/>
</dbReference>
<dbReference type="SUPFAM" id="SSF52540">
    <property type="entry name" value="P-loop containing nucleoside triphosphate hydrolases"/>
    <property type="match status" value="1"/>
</dbReference>
<dbReference type="GO" id="GO:0005852">
    <property type="term" value="C:eukaryotic translation initiation factor 3 complex"/>
    <property type="evidence" value="ECO:0007669"/>
    <property type="project" value="UniProtKB-UniRule"/>
</dbReference>
<dbReference type="GO" id="GO:0001732">
    <property type="term" value="P:formation of cytoplasmic translation initiation complex"/>
    <property type="evidence" value="ECO:0007669"/>
    <property type="project" value="UniProtKB-UniRule"/>
</dbReference>
<comment type="domain">
    <text evidence="9">The RNA gate region regulates mRNA cap recognition to prevent promiscuous mRNA-binding before assembly of eif3d into the full eukaryotic translation initiation factor 3 (eIF-3) complex.</text>
</comment>
<comment type="similarity">
    <text evidence="9">Belongs to the eIF-3 subunit D family.</text>
</comment>
<dbReference type="SMART" id="SM00487">
    <property type="entry name" value="DEXDc"/>
    <property type="match status" value="1"/>
</dbReference>
<dbReference type="GO" id="GO:0003743">
    <property type="term" value="F:translation initiation factor activity"/>
    <property type="evidence" value="ECO:0007669"/>
    <property type="project" value="UniProtKB-UniRule"/>
</dbReference>
<feature type="domain" description="Helicase ATP-binding" evidence="12">
    <location>
        <begin position="101"/>
        <end position="274"/>
    </location>
</feature>
<dbReference type="SMART" id="SM00490">
    <property type="entry name" value="HELICc"/>
    <property type="match status" value="1"/>
</dbReference>
<dbReference type="PROSITE" id="PS51195">
    <property type="entry name" value="Q_MOTIF"/>
    <property type="match status" value="1"/>
</dbReference>
<comment type="subcellular location">
    <subcellularLocation>
        <location evidence="9">Cytoplasm</location>
    </subcellularLocation>
</comment>
<evidence type="ECO:0000256" key="4">
    <source>
        <dbReference type="ARBA" id="ARBA00022801"/>
    </source>
</evidence>
<evidence type="ECO:0000313" key="16">
    <source>
        <dbReference type="Proteomes" id="UP001300502"/>
    </source>
</evidence>
<dbReference type="InterPro" id="IPR044742">
    <property type="entry name" value="DEAD/DEAH_RhlB"/>
</dbReference>
<dbReference type="CDD" id="cd00268">
    <property type="entry name" value="DEADc"/>
    <property type="match status" value="1"/>
</dbReference>
<dbReference type="Pfam" id="PF00270">
    <property type="entry name" value="DEAD"/>
    <property type="match status" value="1"/>
</dbReference>
<dbReference type="GO" id="GO:0002191">
    <property type="term" value="P:cap-dependent translational initiation"/>
    <property type="evidence" value="ECO:0007669"/>
    <property type="project" value="UniProtKB-UniRule"/>
</dbReference>